<evidence type="ECO:0000259" key="8">
    <source>
        <dbReference type="PROSITE" id="PS50893"/>
    </source>
</evidence>
<dbReference type="PANTHER" id="PTHR43394">
    <property type="entry name" value="ATP-DEPENDENT PERMEASE MDL1, MITOCHONDRIAL"/>
    <property type="match status" value="1"/>
</dbReference>
<evidence type="ECO:0000256" key="2">
    <source>
        <dbReference type="ARBA" id="ARBA00022692"/>
    </source>
</evidence>
<dbReference type="CDD" id="cd03228">
    <property type="entry name" value="ABCC_MRP_Like"/>
    <property type="match status" value="1"/>
</dbReference>
<dbReference type="GO" id="GO:0016887">
    <property type="term" value="F:ATP hydrolysis activity"/>
    <property type="evidence" value="ECO:0007669"/>
    <property type="project" value="InterPro"/>
</dbReference>
<dbReference type="Proteomes" id="UP000053904">
    <property type="component" value="Unassembled WGS sequence"/>
</dbReference>
<accession>A0A101HGN2</accession>
<dbReference type="Pfam" id="PF00005">
    <property type="entry name" value="ABC_tran"/>
    <property type="match status" value="1"/>
</dbReference>
<evidence type="ECO:0000313" key="9">
    <source>
        <dbReference type="EMBL" id="KUK76534.1"/>
    </source>
</evidence>
<keyword evidence="2 7" id="KW-0812">Transmembrane</keyword>
<dbReference type="SUPFAM" id="SSF52540">
    <property type="entry name" value="P-loop containing nucleoside triphosphate hydrolases"/>
    <property type="match status" value="1"/>
</dbReference>
<dbReference type="GO" id="GO:0005524">
    <property type="term" value="F:ATP binding"/>
    <property type="evidence" value="ECO:0007669"/>
    <property type="project" value="UniProtKB-KW"/>
</dbReference>
<comment type="subcellular location">
    <subcellularLocation>
        <location evidence="1">Cell membrane</location>
        <topology evidence="1">Multi-pass membrane protein</topology>
    </subcellularLocation>
</comment>
<dbReference type="InterPro" id="IPR003593">
    <property type="entry name" value="AAA+_ATPase"/>
</dbReference>
<evidence type="ECO:0000256" key="7">
    <source>
        <dbReference type="SAM" id="Phobius"/>
    </source>
</evidence>
<evidence type="ECO:0000313" key="10">
    <source>
        <dbReference type="Proteomes" id="UP000053904"/>
    </source>
</evidence>
<feature type="transmembrane region" description="Helical" evidence="7">
    <location>
        <begin position="171"/>
        <end position="194"/>
    </location>
</feature>
<proteinExistence type="predicted"/>
<dbReference type="Gene3D" id="3.40.50.300">
    <property type="entry name" value="P-loop containing nucleotide triphosphate hydrolases"/>
    <property type="match status" value="1"/>
</dbReference>
<evidence type="ECO:0000256" key="3">
    <source>
        <dbReference type="ARBA" id="ARBA00022741"/>
    </source>
</evidence>
<feature type="domain" description="ABC transporter" evidence="8">
    <location>
        <begin position="364"/>
        <end position="606"/>
    </location>
</feature>
<gene>
    <name evidence="9" type="ORF">XD93_0859</name>
</gene>
<dbReference type="InterPro" id="IPR036640">
    <property type="entry name" value="ABC1_TM_sf"/>
</dbReference>
<dbReference type="InterPro" id="IPR027417">
    <property type="entry name" value="P-loop_NTPase"/>
</dbReference>
<name>A0A101HGN2_9BACT</name>
<dbReference type="PANTHER" id="PTHR43394:SF1">
    <property type="entry name" value="ATP-BINDING CASSETTE SUB-FAMILY B MEMBER 10, MITOCHONDRIAL"/>
    <property type="match status" value="1"/>
</dbReference>
<evidence type="ECO:0000256" key="6">
    <source>
        <dbReference type="ARBA" id="ARBA00023136"/>
    </source>
</evidence>
<dbReference type="InterPro" id="IPR039421">
    <property type="entry name" value="Type_1_exporter"/>
</dbReference>
<evidence type="ECO:0000256" key="4">
    <source>
        <dbReference type="ARBA" id="ARBA00022840"/>
    </source>
</evidence>
<keyword evidence="3" id="KW-0547">Nucleotide-binding</keyword>
<comment type="caution">
    <text evidence="9">The sequence shown here is derived from an EMBL/GenBank/DDBJ whole genome shotgun (WGS) entry which is preliminary data.</text>
</comment>
<feature type="transmembrane region" description="Helical" evidence="7">
    <location>
        <begin position="82"/>
        <end position="99"/>
    </location>
</feature>
<keyword evidence="4" id="KW-0067">ATP-binding</keyword>
<dbReference type="EMBL" id="LGGO01000138">
    <property type="protein sequence ID" value="KUK76534.1"/>
    <property type="molecule type" value="Genomic_DNA"/>
</dbReference>
<sequence>MILYINMNEKLKEKFNTLRKVISFFYGRYTVWVLIRDILFLLITVAEMFNITVMGKFIDGTAQILRSGIGEFNLSEFVRSDSFFYLMMYLLLWVVIQIGNQIRTNIYENITEKVRADCNYDMVNKVSKANLQDIMNPEFENLTTYISTYSIDRLLSSYLGFSDIISQGARLLSAIFILFVDLRYSVFILILFVLPEVIASHIQRKKIRSYNSNKVQNVKLRNYLTNLALNNNFFSELRVDGTFKHIKGILKDENEDFQNGLFNVKKHFYIDKIATSIVDQVLKYLYLIYLISYSVVNKLTIGRFTALFNYTDVVYNSAFNMLDTIAIMSDRLSYADEFFRLMEWKGFGDLSHGTSKLPEGPLSLELMNLDFAYPDQPKVKVLENISLDIKPGEKVVFYGGDSSGKSSLVKILTGMYEIISGDYFIGGLSIRELQRGELKGRVAVLFQYFINYSFSLEENVTIGSERKNIDRKLFNKVLKITGLDKLLVREDINKDTILGRDLAEGIELSPGYWQRIAIARMLYRNKDIFIMDEPFTFIDSNSKSKMIEDIIDFVGDDRILIYITRSTEDLEKFDRVFYIDQGHLVEQGPWKELMSKKGKTYKKVKSSKRK</sequence>
<dbReference type="AlphaFoldDB" id="A0A101HGN2"/>
<dbReference type="GO" id="GO:0015421">
    <property type="term" value="F:ABC-type oligopeptide transporter activity"/>
    <property type="evidence" value="ECO:0007669"/>
    <property type="project" value="TreeGrafter"/>
</dbReference>
<keyword evidence="6 7" id="KW-0472">Membrane</keyword>
<dbReference type="GO" id="GO:0005886">
    <property type="term" value="C:plasma membrane"/>
    <property type="evidence" value="ECO:0007669"/>
    <property type="project" value="UniProtKB-SubCell"/>
</dbReference>
<reference evidence="10" key="1">
    <citation type="journal article" date="2015" name="MBio">
        <title>Genome-Resolved Metagenomic Analysis Reveals Roles for Candidate Phyla and Other Microbial Community Members in Biogeochemical Transformations in Oil Reservoirs.</title>
        <authorList>
            <person name="Hu P."/>
            <person name="Tom L."/>
            <person name="Singh A."/>
            <person name="Thomas B.C."/>
            <person name="Baker B.J."/>
            <person name="Piceno Y.M."/>
            <person name="Andersen G.L."/>
            <person name="Banfield J.F."/>
        </authorList>
    </citation>
    <scope>NUCLEOTIDE SEQUENCE [LARGE SCALE GENOMIC DNA]</scope>
</reference>
<dbReference type="Gene3D" id="1.20.1560.10">
    <property type="entry name" value="ABC transporter type 1, transmembrane domain"/>
    <property type="match status" value="1"/>
</dbReference>
<protein>
    <submittedName>
        <fullName evidence="9">ABC transporter permease</fullName>
    </submittedName>
</protein>
<dbReference type="SUPFAM" id="SSF90123">
    <property type="entry name" value="ABC transporter transmembrane region"/>
    <property type="match status" value="1"/>
</dbReference>
<keyword evidence="5 7" id="KW-1133">Transmembrane helix</keyword>
<evidence type="ECO:0000256" key="1">
    <source>
        <dbReference type="ARBA" id="ARBA00004651"/>
    </source>
</evidence>
<dbReference type="InterPro" id="IPR003439">
    <property type="entry name" value="ABC_transporter-like_ATP-bd"/>
</dbReference>
<evidence type="ECO:0000256" key="5">
    <source>
        <dbReference type="ARBA" id="ARBA00022989"/>
    </source>
</evidence>
<dbReference type="PROSITE" id="PS50893">
    <property type="entry name" value="ABC_TRANSPORTER_2"/>
    <property type="match status" value="1"/>
</dbReference>
<organism evidence="9 10">
    <name type="scientific">candidate division WS6 bacterium 34_10</name>
    <dbReference type="NCBI Taxonomy" id="1641389"/>
    <lineage>
        <taxon>Bacteria</taxon>
        <taxon>Candidatus Dojkabacteria</taxon>
    </lineage>
</organism>
<dbReference type="SMART" id="SM00382">
    <property type="entry name" value="AAA"/>
    <property type="match status" value="1"/>
</dbReference>
<feature type="transmembrane region" description="Helical" evidence="7">
    <location>
        <begin position="21"/>
        <end position="46"/>
    </location>
</feature>